<dbReference type="RefSeq" id="WP_053974465.1">
    <property type="nucleotide sequence ID" value="NZ_FNUE01000002.1"/>
</dbReference>
<sequence>MFYNPIRKMVYKFISYLKFLIKSTNQHGVHSPFVYNFVTKGLYTKSSKSPLIKKYTRLKTLSNKELKLLSKIIAYFNVDEIFFQNNLSNLQLNKLYEQELVFLNDSKQLQLVSLSTHFFIVVQSIYKDKESYTTWLNYLEKTENIVTIDTFTYGIIFFRPEQAKEHFIIRV</sequence>
<evidence type="ECO:0000313" key="2">
    <source>
        <dbReference type="Proteomes" id="UP000037716"/>
    </source>
</evidence>
<dbReference type="STRING" id="1300348.I602_1919"/>
<dbReference type="EMBL" id="LGBR01000001">
    <property type="protein sequence ID" value="KOY52359.1"/>
    <property type="molecule type" value="Genomic_DNA"/>
</dbReference>
<protein>
    <submittedName>
        <fullName evidence="1">Uncharacterized protein</fullName>
    </submittedName>
</protein>
<name>A0A0M9CHP4_9FLAO</name>
<dbReference type="AlphaFoldDB" id="A0A0M9CHP4"/>
<evidence type="ECO:0000313" key="1">
    <source>
        <dbReference type="EMBL" id="KOY52359.1"/>
    </source>
</evidence>
<proteinExistence type="predicted"/>
<dbReference type="PATRIC" id="fig|1300348.6.peg.1918"/>
<comment type="caution">
    <text evidence="1">The sequence shown here is derived from an EMBL/GenBank/DDBJ whole genome shotgun (WGS) entry which is preliminary data.</text>
</comment>
<accession>A0A0M9CHP4</accession>
<gene>
    <name evidence="1" type="ORF">I602_1919</name>
</gene>
<organism evidence="1 2">
    <name type="scientific">Polaribacter dokdonensis DSW-5</name>
    <dbReference type="NCBI Taxonomy" id="1300348"/>
    <lineage>
        <taxon>Bacteria</taxon>
        <taxon>Pseudomonadati</taxon>
        <taxon>Bacteroidota</taxon>
        <taxon>Flavobacteriia</taxon>
        <taxon>Flavobacteriales</taxon>
        <taxon>Flavobacteriaceae</taxon>
    </lineage>
</organism>
<reference evidence="1 2" key="1">
    <citation type="submission" date="2015-07" db="EMBL/GenBank/DDBJ databases">
        <title>Genome of Polaribacter dokdonenesis DSW-5, isolated from seawater off Dokdo in Korea.</title>
        <authorList>
            <person name="Yoon K."/>
            <person name="Song J.Y."/>
            <person name="Kim J.F."/>
        </authorList>
    </citation>
    <scope>NUCLEOTIDE SEQUENCE [LARGE SCALE GENOMIC DNA]</scope>
    <source>
        <strain evidence="1 2">DSW-5</strain>
    </source>
</reference>
<dbReference type="Proteomes" id="UP000037716">
    <property type="component" value="Unassembled WGS sequence"/>
</dbReference>